<accession>A0A1A8Y2G2</accession>
<gene>
    <name evidence="1" type="ORF">PROAA_910012</name>
</gene>
<dbReference type="EMBL" id="FLQY01000397">
    <property type="protein sequence ID" value="SBT11151.1"/>
    <property type="molecule type" value="Genomic_DNA"/>
</dbReference>
<protein>
    <submittedName>
        <fullName evidence="1">Uncharacterized protein</fullName>
    </submittedName>
</protein>
<dbReference type="InterPro" id="IPR011856">
    <property type="entry name" value="tRNA_endonuc-like_dom_sf"/>
</dbReference>
<dbReference type="InterPro" id="IPR011335">
    <property type="entry name" value="Restrct_endonuc-II-like"/>
</dbReference>
<proteinExistence type="predicted"/>
<dbReference type="RefSeq" id="WP_186412695.1">
    <property type="nucleotide sequence ID" value="NZ_FLQY01000397.1"/>
</dbReference>
<sequence>MGRSPKITDDYLSHFIASGHGSGFDENYQSMLEIKRWNPSPVSVQVRKALPPFQRSCHFFSQSEWFVALLSAWTGAWVREQYPLWPWSHHHPEFGRNFADDASLPRSVGMLAICLEAGIRHGVFVGTGIPYIWTIDLCLTLPWIATPQRRSVLLSIKPLQADRYRHIDPLDRGPEKLEGERRYALQLGVHYTVGDASLYPSVLFAQLESMVDAAFLSPTHPLQAVLHDFLAARCDRICQESLKETLHRLQRDWALPLSHATFLLDHMLWHQMIDCDLSRPVRRSLPPVPGGRALKAALRNAFAGEGQ</sequence>
<dbReference type="AlphaFoldDB" id="A0A1A8Y2G2"/>
<dbReference type="Gene3D" id="3.40.1350.10">
    <property type="match status" value="1"/>
</dbReference>
<dbReference type="SUPFAM" id="SSF52980">
    <property type="entry name" value="Restriction endonuclease-like"/>
    <property type="match status" value="1"/>
</dbReference>
<reference evidence="1 2" key="1">
    <citation type="submission" date="2016-06" db="EMBL/GenBank/DDBJ databases">
        <authorList>
            <person name="Kjaerup R.B."/>
            <person name="Dalgaard T.S."/>
            <person name="Juul-Madsen H.R."/>
        </authorList>
    </citation>
    <scope>NUCLEOTIDE SEQUENCE [LARGE SCALE GENOMIC DNA]</scope>
    <source>
        <strain evidence="1">2</strain>
    </source>
</reference>
<name>A0A1A8Y2G2_9RHOO</name>
<evidence type="ECO:0000313" key="2">
    <source>
        <dbReference type="Proteomes" id="UP000199600"/>
    </source>
</evidence>
<dbReference type="Proteomes" id="UP000199600">
    <property type="component" value="Unassembled WGS sequence"/>
</dbReference>
<organism evidence="1 2">
    <name type="scientific">Candidatus Propionivibrio aalborgensis</name>
    <dbReference type="NCBI Taxonomy" id="1860101"/>
    <lineage>
        <taxon>Bacteria</taxon>
        <taxon>Pseudomonadati</taxon>
        <taxon>Pseudomonadota</taxon>
        <taxon>Betaproteobacteria</taxon>
        <taxon>Rhodocyclales</taxon>
        <taxon>Rhodocyclaceae</taxon>
        <taxon>Propionivibrio</taxon>
    </lineage>
</organism>
<keyword evidence="2" id="KW-1185">Reference proteome</keyword>
<dbReference type="GO" id="GO:0003676">
    <property type="term" value="F:nucleic acid binding"/>
    <property type="evidence" value="ECO:0007669"/>
    <property type="project" value="InterPro"/>
</dbReference>
<evidence type="ECO:0000313" key="1">
    <source>
        <dbReference type="EMBL" id="SBT11151.1"/>
    </source>
</evidence>